<gene>
    <name evidence="1" type="ORF">CAMSH0001_0373</name>
</gene>
<keyword evidence="2" id="KW-1185">Reference proteome</keyword>
<reference evidence="1 2" key="1">
    <citation type="submission" date="2009-07" db="EMBL/GenBank/DDBJ databases">
        <authorList>
            <person name="Madupu R."/>
            <person name="Sebastian Y."/>
            <person name="Durkin A.S."/>
            <person name="Torralba M."/>
            <person name="Methe B."/>
            <person name="Sutton G.G."/>
            <person name="Strausberg R.L."/>
            <person name="Nelson K.E."/>
        </authorList>
    </citation>
    <scope>NUCLEOTIDE SEQUENCE [LARGE SCALE GENOMIC DNA]</scope>
    <source>
        <strain evidence="1 2">RM3277</strain>
    </source>
</reference>
<protein>
    <submittedName>
        <fullName evidence="1">Uncharacterized protein</fullName>
    </submittedName>
</protein>
<comment type="caution">
    <text evidence="1">The sequence shown here is derived from an EMBL/GenBank/DDBJ whole genome shotgun (WGS) entry which is preliminary data.</text>
</comment>
<dbReference type="AlphaFoldDB" id="C6RF69"/>
<accession>C6RF69</accession>
<dbReference type="EMBL" id="ACVQ01000017">
    <property type="protein sequence ID" value="EET79877.1"/>
    <property type="molecule type" value="Genomic_DNA"/>
</dbReference>
<organism evidence="1 2">
    <name type="scientific">Campylobacter showae RM3277</name>
    <dbReference type="NCBI Taxonomy" id="553219"/>
    <lineage>
        <taxon>Bacteria</taxon>
        <taxon>Pseudomonadati</taxon>
        <taxon>Campylobacterota</taxon>
        <taxon>Epsilonproteobacteria</taxon>
        <taxon>Campylobacterales</taxon>
        <taxon>Campylobacteraceae</taxon>
        <taxon>Campylobacter</taxon>
    </lineage>
</organism>
<sequence>MPFQGAGFAKRRFPQTKDKIGRLNFNDFKFHIGQICRQI</sequence>
<dbReference type="STRING" id="553219.CAMSH0001_0373"/>
<name>C6RF69_9BACT</name>
<evidence type="ECO:0000313" key="1">
    <source>
        <dbReference type="EMBL" id="EET79877.1"/>
    </source>
</evidence>
<proteinExistence type="predicted"/>
<dbReference type="Proteomes" id="UP000003107">
    <property type="component" value="Unassembled WGS sequence"/>
</dbReference>
<evidence type="ECO:0000313" key="2">
    <source>
        <dbReference type="Proteomes" id="UP000003107"/>
    </source>
</evidence>